<keyword evidence="7 15" id="KW-0548">Nucleotidyltransferase</keyword>
<accession>A0A1R4FW04</accession>
<dbReference type="PANTHER" id="PTHR22749">
    <property type="entry name" value="RIBOFLAVIN KINASE/FMN ADENYLYLTRANSFERASE"/>
    <property type="match status" value="1"/>
</dbReference>
<keyword evidence="8 15" id="KW-0547">Nucleotide-binding</keyword>
<dbReference type="InterPro" id="IPR015864">
    <property type="entry name" value="FAD_synthase"/>
</dbReference>
<dbReference type="Pfam" id="PF01687">
    <property type="entry name" value="Flavokinase"/>
    <property type="match status" value="1"/>
</dbReference>
<evidence type="ECO:0000256" key="2">
    <source>
        <dbReference type="ARBA" id="ARBA00004726"/>
    </source>
</evidence>
<dbReference type="Proteomes" id="UP000195787">
    <property type="component" value="Unassembled WGS sequence"/>
</dbReference>
<dbReference type="SUPFAM" id="SSF52374">
    <property type="entry name" value="Nucleotidylyl transferase"/>
    <property type="match status" value="1"/>
</dbReference>
<dbReference type="NCBIfam" id="NF004160">
    <property type="entry name" value="PRK05627.1-3"/>
    <property type="match status" value="1"/>
</dbReference>
<evidence type="ECO:0000256" key="6">
    <source>
        <dbReference type="ARBA" id="ARBA00022679"/>
    </source>
</evidence>
<dbReference type="EMBL" id="FUHU01000028">
    <property type="protein sequence ID" value="SJM60086.1"/>
    <property type="molecule type" value="Genomic_DNA"/>
</dbReference>
<comment type="catalytic activity">
    <reaction evidence="13 15">
        <text>riboflavin + ATP = FMN + ADP + H(+)</text>
        <dbReference type="Rhea" id="RHEA:14357"/>
        <dbReference type="ChEBI" id="CHEBI:15378"/>
        <dbReference type="ChEBI" id="CHEBI:30616"/>
        <dbReference type="ChEBI" id="CHEBI:57986"/>
        <dbReference type="ChEBI" id="CHEBI:58210"/>
        <dbReference type="ChEBI" id="CHEBI:456216"/>
        <dbReference type="EC" id="2.7.1.26"/>
    </reaction>
</comment>
<keyword evidence="5 15" id="KW-0288">FMN</keyword>
<dbReference type="GeneID" id="303172954"/>
<dbReference type="Pfam" id="PF06574">
    <property type="entry name" value="FAD_syn"/>
    <property type="match status" value="1"/>
</dbReference>
<dbReference type="CDD" id="cd02064">
    <property type="entry name" value="FAD_synthetase_N"/>
    <property type="match status" value="1"/>
</dbReference>
<dbReference type="GO" id="GO:0008531">
    <property type="term" value="F:riboflavin kinase activity"/>
    <property type="evidence" value="ECO:0007669"/>
    <property type="project" value="UniProtKB-UniRule"/>
</dbReference>
<keyword evidence="6 15" id="KW-0808">Transferase</keyword>
<evidence type="ECO:0000256" key="7">
    <source>
        <dbReference type="ARBA" id="ARBA00022695"/>
    </source>
</evidence>
<evidence type="ECO:0000256" key="11">
    <source>
        <dbReference type="ARBA" id="ARBA00022840"/>
    </source>
</evidence>
<dbReference type="PIRSF" id="PIRSF004491">
    <property type="entry name" value="FAD_Synth"/>
    <property type="match status" value="1"/>
</dbReference>
<keyword evidence="9 15" id="KW-0418">Kinase</keyword>
<dbReference type="InterPro" id="IPR015865">
    <property type="entry name" value="Riboflavin_kinase_bac/euk"/>
</dbReference>
<gene>
    <name evidence="17" type="ORF">CZ674_06960</name>
</gene>
<dbReference type="InterPro" id="IPR014729">
    <property type="entry name" value="Rossmann-like_a/b/a_fold"/>
</dbReference>
<dbReference type="AlphaFoldDB" id="A0A1R4FW04"/>
<comment type="catalytic activity">
    <reaction evidence="14 15">
        <text>FMN + ATP + H(+) = FAD + diphosphate</text>
        <dbReference type="Rhea" id="RHEA:17237"/>
        <dbReference type="ChEBI" id="CHEBI:15378"/>
        <dbReference type="ChEBI" id="CHEBI:30616"/>
        <dbReference type="ChEBI" id="CHEBI:33019"/>
        <dbReference type="ChEBI" id="CHEBI:57692"/>
        <dbReference type="ChEBI" id="CHEBI:58210"/>
        <dbReference type="EC" id="2.7.7.2"/>
    </reaction>
</comment>
<evidence type="ECO:0000256" key="3">
    <source>
        <dbReference type="ARBA" id="ARBA00005201"/>
    </source>
</evidence>
<keyword evidence="11 15" id="KW-0067">ATP-binding</keyword>
<dbReference type="GO" id="GO:0005524">
    <property type="term" value="F:ATP binding"/>
    <property type="evidence" value="ECO:0007669"/>
    <property type="project" value="UniProtKB-UniRule"/>
</dbReference>
<keyword evidence="18" id="KW-1185">Reference proteome</keyword>
<dbReference type="GO" id="GO:0003919">
    <property type="term" value="F:FMN adenylyltransferase activity"/>
    <property type="evidence" value="ECO:0007669"/>
    <property type="project" value="UniProtKB-UniRule"/>
</dbReference>
<comment type="similarity">
    <text evidence="15">Belongs to the ribF family.</text>
</comment>
<evidence type="ECO:0000256" key="8">
    <source>
        <dbReference type="ARBA" id="ARBA00022741"/>
    </source>
</evidence>
<evidence type="ECO:0000256" key="12">
    <source>
        <dbReference type="ARBA" id="ARBA00023268"/>
    </source>
</evidence>
<evidence type="ECO:0000256" key="10">
    <source>
        <dbReference type="ARBA" id="ARBA00022827"/>
    </source>
</evidence>
<dbReference type="UniPathway" id="UPA00276">
    <property type="reaction ID" value="UER00406"/>
</dbReference>
<dbReference type="NCBIfam" id="TIGR00083">
    <property type="entry name" value="ribF"/>
    <property type="match status" value="1"/>
</dbReference>
<evidence type="ECO:0000256" key="13">
    <source>
        <dbReference type="ARBA" id="ARBA00047880"/>
    </source>
</evidence>
<dbReference type="FunFam" id="2.40.30.30:FF:000003">
    <property type="entry name" value="Riboflavin biosynthesis protein"/>
    <property type="match status" value="1"/>
</dbReference>
<evidence type="ECO:0000256" key="15">
    <source>
        <dbReference type="PIRNR" id="PIRNR004491"/>
    </source>
</evidence>
<dbReference type="Gene3D" id="2.40.30.30">
    <property type="entry name" value="Riboflavin kinase-like"/>
    <property type="match status" value="1"/>
</dbReference>
<dbReference type="EC" id="2.7.1.26" evidence="15"/>
<evidence type="ECO:0000256" key="5">
    <source>
        <dbReference type="ARBA" id="ARBA00022643"/>
    </source>
</evidence>
<sequence>MRIDEIQSDCDTAVTIGKFDGVHTGHTRIMSDLSAAAAEQQLETVAITFDRNPLELIRPDLAPRALTSSSQREELLKESGVDRVIVLEFNRELMATEPDAFIAAIFERLRAKLVMVGPDFTFGKGGRGNATTLMQAAPGYGAEVRVIDDICVRDGRRISSTWIRDALTLGRVEDAAIMLGRLPSVRGIVVRGAQRGRELGFPTANLETNPQGFVPADGVYAAWATVGGVRYPSAVSVGNNPTFGGEIERVVEAHLIDADVDCYDQLMTVEFVSFLRTMHRFGSGEELIEQMHRDIGDAREMLLAHPSS</sequence>
<dbReference type="GO" id="GO:0009398">
    <property type="term" value="P:FMN biosynthetic process"/>
    <property type="evidence" value="ECO:0007669"/>
    <property type="project" value="UniProtKB-UniRule"/>
</dbReference>
<evidence type="ECO:0000256" key="4">
    <source>
        <dbReference type="ARBA" id="ARBA00022630"/>
    </source>
</evidence>
<dbReference type="InterPro" id="IPR023465">
    <property type="entry name" value="Riboflavin_kinase_dom_sf"/>
</dbReference>
<dbReference type="UniPathway" id="UPA00277">
    <property type="reaction ID" value="UER00407"/>
</dbReference>
<evidence type="ECO:0000313" key="18">
    <source>
        <dbReference type="Proteomes" id="UP000195787"/>
    </source>
</evidence>
<dbReference type="SMART" id="SM00904">
    <property type="entry name" value="Flavokinase"/>
    <property type="match status" value="1"/>
</dbReference>
<comment type="pathway">
    <text evidence="3 15">Cofactor biosynthesis; FMN biosynthesis; FMN from riboflavin (ATP route): step 1/1.</text>
</comment>
<dbReference type="RefSeq" id="WP_086991824.1">
    <property type="nucleotide sequence ID" value="NZ_FUHU01000028.1"/>
</dbReference>
<organism evidence="17 18">
    <name type="scientific">Agrococcus casei LMG 22410</name>
    <dbReference type="NCBI Taxonomy" id="1255656"/>
    <lineage>
        <taxon>Bacteria</taxon>
        <taxon>Bacillati</taxon>
        <taxon>Actinomycetota</taxon>
        <taxon>Actinomycetes</taxon>
        <taxon>Micrococcales</taxon>
        <taxon>Microbacteriaceae</taxon>
        <taxon>Agrococcus</taxon>
    </lineage>
</organism>
<dbReference type="PANTHER" id="PTHR22749:SF6">
    <property type="entry name" value="RIBOFLAVIN KINASE"/>
    <property type="match status" value="1"/>
</dbReference>
<evidence type="ECO:0000259" key="16">
    <source>
        <dbReference type="SMART" id="SM00904"/>
    </source>
</evidence>
<comment type="function">
    <text evidence="1">Catalyzes the phosphorylation of riboflavin to FMN followed by the adenylation of FMN to FAD.</text>
</comment>
<name>A0A1R4FW04_9MICO</name>
<keyword evidence="4 15" id="KW-0285">Flavoprotein</keyword>
<reference evidence="17 18" key="1">
    <citation type="submission" date="2017-02" db="EMBL/GenBank/DDBJ databases">
        <authorList>
            <person name="Peterson S.W."/>
        </authorList>
    </citation>
    <scope>NUCLEOTIDE SEQUENCE [LARGE SCALE GENOMIC DNA]</scope>
    <source>
        <strain evidence="17 18">LMG 22410</strain>
    </source>
</reference>
<keyword evidence="12" id="KW-0511">Multifunctional enzyme</keyword>
<comment type="pathway">
    <text evidence="2 15">Cofactor biosynthesis; FAD biosynthesis; FAD from FMN: step 1/1.</text>
</comment>
<dbReference type="InterPro" id="IPR023468">
    <property type="entry name" value="Riboflavin_kinase"/>
</dbReference>
<evidence type="ECO:0000256" key="14">
    <source>
        <dbReference type="ARBA" id="ARBA00049494"/>
    </source>
</evidence>
<dbReference type="FunFam" id="3.40.50.620:FF:000021">
    <property type="entry name" value="Riboflavin biosynthesis protein"/>
    <property type="match status" value="1"/>
</dbReference>
<dbReference type="InterPro" id="IPR002606">
    <property type="entry name" value="Riboflavin_kinase_bac"/>
</dbReference>
<dbReference type="GO" id="GO:0009231">
    <property type="term" value="P:riboflavin biosynthetic process"/>
    <property type="evidence" value="ECO:0007669"/>
    <property type="project" value="InterPro"/>
</dbReference>
<evidence type="ECO:0000256" key="9">
    <source>
        <dbReference type="ARBA" id="ARBA00022777"/>
    </source>
</evidence>
<feature type="domain" description="Riboflavin kinase" evidence="16">
    <location>
        <begin position="178"/>
        <end position="303"/>
    </location>
</feature>
<evidence type="ECO:0000313" key="17">
    <source>
        <dbReference type="EMBL" id="SJM60086.1"/>
    </source>
</evidence>
<dbReference type="SUPFAM" id="SSF82114">
    <property type="entry name" value="Riboflavin kinase-like"/>
    <property type="match status" value="1"/>
</dbReference>
<dbReference type="EC" id="2.7.7.2" evidence="15"/>
<dbReference type="Gene3D" id="3.40.50.620">
    <property type="entry name" value="HUPs"/>
    <property type="match status" value="1"/>
</dbReference>
<evidence type="ECO:0000256" key="1">
    <source>
        <dbReference type="ARBA" id="ARBA00002121"/>
    </source>
</evidence>
<dbReference type="OrthoDB" id="9803667at2"/>
<dbReference type="GO" id="GO:0006747">
    <property type="term" value="P:FAD biosynthetic process"/>
    <property type="evidence" value="ECO:0007669"/>
    <property type="project" value="UniProtKB-UniRule"/>
</dbReference>
<protein>
    <recommendedName>
        <fullName evidence="15">Riboflavin biosynthesis protein</fullName>
    </recommendedName>
    <domain>
        <recommendedName>
            <fullName evidence="15">Riboflavin kinase</fullName>
            <ecNumber evidence="15">2.7.1.26</ecNumber>
        </recommendedName>
        <alternativeName>
            <fullName evidence="15">Flavokinase</fullName>
        </alternativeName>
    </domain>
    <domain>
        <recommendedName>
            <fullName evidence="15">FMN adenylyltransferase</fullName>
            <ecNumber evidence="15">2.7.7.2</ecNumber>
        </recommendedName>
        <alternativeName>
            <fullName evidence="15">FAD pyrophosphorylase</fullName>
        </alternativeName>
        <alternativeName>
            <fullName evidence="15">FAD synthase</fullName>
        </alternativeName>
    </domain>
</protein>
<keyword evidence="10 15" id="KW-0274">FAD</keyword>
<proteinExistence type="inferred from homology"/>